<protein>
    <submittedName>
        <fullName evidence="2">PEP-utilizing enzyme</fullName>
    </submittedName>
</protein>
<proteinExistence type="predicted"/>
<sequence length="241" mass="26021">MAANGSGAKIALATNKYGEAEATPLTKMFHERIRALVQKKLDESGGDWSSFVFDKSYDLITEADMVAIEKEVLATGYRYEVSATISAAEEPDKYKPLSGQDEAEFSGEVVDGRQQVGVGDNVVKYPQNLVGTARYVHTSEDVMDLMMNGVPEGTIAVIDDSGGTLTAPVLEGFAGVVCMGGTVRSHLGILTREYGIPCLMNCKIQGIKNGDKLEMNVSAPAKTAQDYQKNIEKTAEIWKLV</sequence>
<reference evidence="3" key="1">
    <citation type="journal article" date="2019" name="Int. J. Syst. Evol. Microbiol.">
        <title>The Global Catalogue of Microorganisms (GCM) 10K type strain sequencing project: providing services to taxonomists for standard genome sequencing and annotation.</title>
        <authorList>
            <consortium name="The Broad Institute Genomics Platform"/>
            <consortium name="The Broad Institute Genome Sequencing Center for Infectious Disease"/>
            <person name="Wu L."/>
            <person name="Ma J."/>
        </authorList>
    </citation>
    <scope>NUCLEOTIDE SEQUENCE [LARGE SCALE GENOMIC DNA]</scope>
    <source>
        <strain evidence="3">KCTC 42964</strain>
    </source>
</reference>
<evidence type="ECO:0000313" key="2">
    <source>
        <dbReference type="EMBL" id="MFC3228149.1"/>
    </source>
</evidence>
<keyword evidence="3" id="KW-1185">Reference proteome</keyword>
<dbReference type="Proteomes" id="UP001595528">
    <property type="component" value="Unassembled WGS sequence"/>
</dbReference>
<dbReference type="InterPro" id="IPR036637">
    <property type="entry name" value="Phosphohistidine_dom_sf"/>
</dbReference>
<accession>A0ABV7L141</accession>
<name>A0ABV7L141_9PROT</name>
<evidence type="ECO:0000259" key="1">
    <source>
        <dbReference type="Pfam" id="PF00391"/>
    </source>
</evidence>
<gene>
    <name evidence="2" type="ORF">ACFOGJ_12965</name>
</gene>
<dbReference type="EMBL" id="JBHRTR010000028">
    <property type="protein sequence ID" value="MFC3228149.1"/>
    <property type="molecule type" value="Genomic_DNA"/>
</dbReference>
<dbReference type="RefSeq" id="WP_379900992.1">
    <property type="nucleotide sequence ID" value="NZ_JBHRTR010000028.1"/>
</dbReference>
<dbReference type="Gene3D" id="3.50.30.10">
    <property type="entry name" value="Phosphohistidine domain"/>
    <property type="match status" value="1"/>
</dbReference>
<feature type="domain" description="PEP-utilising enzyme mobile" evidence="1">
    <location>
        <begin position="151"/>
        <end position="213"/>
    </location>
</feature>
<organism evidence="2 3">
    <name type="scientific">Marinibaculum pumilum</name>
    <dbReference type="NCBI Taxonomy" id="1766165"/>
    <lineage>
        <taxon>Bacteria</taxon>
        <taxon>Pseudomonadati</taxon>
        <taxon>Pseudomonadota</taxon>
        <taxon>Alphaproteobacteria</taxon>
        <taxon>Rhodospirillales</taxon>
        <taxon>Rhodospirillaceae</taxon>
        <taxon>Marinibaculum</taxon>
    </lineage>
</organism>
<dbReference type="SUPFAM" id="SSF52009">
    <property type="entry name" value="Phosphohistidine domain"/>
    <property type="match status" value="1"/>
</dbReference>
<evidence type="ECO:0000313" key="3">
    <source>
        <dbReference type="Proteomes" id="UP001595528"/>
    </source>
</evidence>
<dbReference type="Pfam" id="PF00391">
    <property type="entry name" value="PEP-utilizers"/>
    <property type="match status" value="1"/>
</dbReference>
<comment type="caution">
    <text evidence="2">The sequence shown here is derived from an EMBL/GenBank/DDBJ whole genome shotgun (WGS) entry which is preliminary data.</text>
</comment>
<dbReference type="InterPro" id="IPR008279">
    <property type="entry name" value="PEP-util_enz_mobile_dom"/>
</dbReference>